<organism evidence="1 2">
    <name type="scientific">Trichonephila clavipes</name>
    <name type="common">Golden silk orbweaver</name>
    <name type="synonym">Nephila clavipes</name>
    <dbReference type="NCBI Taxonomy" id="2585209"/>
    <lineage>
        <taxon>Eukaryota</taxon>
        <taxon>Metazoa</taxon>
        <taxon>Ecdysozoa</taxon>
        <taxon>Arthropoda</taxon>
        <taxon>Chelicerata</taxon>
        <taxon>Arachnida</taxon>
        <taxon>Araneae</taxon>
        <taxon>Araneomorphae</taxon>
        <taxon>Entelegynae</taxon>
        <taxon>Araneoidea</taxon>
        <taxon>Nephilidae</taxon>
        <taxon>Trichonephila</taxon>
    </lineage>
</organism>
<reference evidence="1" key="1">
    <citation type="submission" date="2020-08" db="EMBL/GenBank/DDBJ databases">
        <title>Multicomponent nature underlies the extraordinary mechanical properties of spider dragline silk.</title>
        <authorList>
            <person name="Kono N."/>
            <person name="Nakamura H."/>
            <person name="Mori M."/>
            <person name="Yoshida Y."/>
            <person name="Ohtoshi R."/>
            <person name="Malay A.D."/>
            <person name="Moran D.A.P."/>
            <person name="Tomita M."/>
            <person name="Numata K."/>
            <person name="Arakawa K."/>
        </authorList>
    </citation>
    <scope>NUCLEOTIDE SEQUENCE</scope>
</reference>
<dbReference type="PANTHER" id="PTHR46060">
    <property type="entry name" value="MARINER MOS1 TRANSPOSASE-LIKE PROTEIN"/>
    <property type="match status" value="1"/>
</dbReference>
<dbReference type="Proteomes" id="UP000887159">
    <property type="component" value="Unassembled WGS sequence"/>
</dbReference>
<name>A0A8X6W2J9_TRICX</name>
<evidence type="ECO:0000313" key="2">
    <source>
        <dbReference type="Proteomes" id="UP000887159"/>
    </source>
</evidence>
<gene>
    <name evidence="1" type="ORF">TNCV_2067161</name>
</gene>
<dbReference type="InterPro" id="IPR052709">
    <property type="entry name" value="Transposase-MT_Hybrid"/>
</dbReference>
<dbReference type="PANTHER" id="PTHR46060:SF1">
    <property type="entry name" value="MARINER MOS1 TRANSPOSASE-LIKE PROTEIN"/>
    <property type="match status" value="1"/>
</dbReference>
<dbReference type="InterPro" id="IPR036397">
    <property type="entry name" value="RNaseH_sf"/>
</dbReference>
<sequence>MKKLHELGFELLPHPPYTPDLPPCDFFLFSNLKRMLAGQKFRADEEVIAETKAYFEAKDKLYYKNGIEKLYGRYNRCIALEGNYIK</sequence>
<proteinExistence type="predicted"/>
<dbReference type="GO" id="GO:0003676">
    <property type="term" value="F:nucleic acid binding"/>
    <property type="evidence" value="ECO:0007669"/>
    <property type="project" value="InterPro"/>
</dbReference>
<evidence type="ECO:0000313" key="1">
    <source>
        <dbReference type="EMBL" id="GFY27095.1"/>
    </source>
</evidence>
<protein>
    <submittedName>
        <fullName evidence="1">Putative DD34D transposase</fullName>
    </submittedName>
</protein>
<dbReference type="AlphaFoldDB" id="A0A8X6W2J9"/>
<dbReference type="Gene3D" id="3.30.420.10">
    <property type="entry name" value="Ribonuclease H-like superfamily/Ribonuclease H"/>
    <property type="match status" value="1"/>
</dbReference>
<comment type="caution">
    <text evidence="1">The sequence shown here is derived from an EMBL/GenBank/DDBJ whole genome shotgun (WGS) entry which is preliminary data.</text>
</comment>
<dbReference type="EMBL" id="BMAU01021379">
    <property type="protein sequence ID" value="GFY27095.1"/>
    <property type="molecule type" value="Genomic_DNA"/>
</dbReference>
<keyword evidence="2" id="KW-1185">Reference proteome</keyword>
<accession>A0A8X6W2J9</accession>